<evidence type="ECO:0000313" key="3">
    <source>
        <dbReference type="Proteomes" id="UP000008022"/>
    </source>
</evidence>
<name>A0A0E0NRQ0_ORYRU</name>
<reference evidence="3" key="1">
    <citation type="submission" date="2013-06" db="EMBL/GenBank/DDBJ databases">
        <authorList>
            <person name="Zhao Q."/>
        </authorList>
    </citation>
    <scope>NUCLEOTIDE SEQUENCE</scope>
    <source>
        <strain evidence="3">cv. W1943</strain>
    </source>
</reference>
<dbReference type="OMA" id="ADMEDFC"/>
<dbReference type="HOGENOM" id="CLU_2241009_0_0_1"/>
<feature type="region of interest" description="Disordered" evidence="1">
    <location>
        <begin position="1"/>
        <end position="25"/>
    </location>
</feature>
<dbReference type="Proteomes" id="UP000008022">
    <property type="component" value="Unassembled WGS sequence"/>
</dbReference>
<evidence type="ECO:0000256" key="1">
    <source>
        <dbReference type="SAM" id="MobiDB-lite"/>
    </source>
</evidence>
<dbReference type="EnsemblPlants" id="ORUFI03G08810.1">
    <property type="protein sequence ID" value="ORUFI03G08810.1"/>
    <property type="gene ID" value="ORUFI03G08810"/>
</dbReference>
<accession>A0A0E0NRQ0</accession>
<evidence type="ECO:0000313" key="2">
    <source>
        <dbReference type="EnsemblPlants" id="ORUFI03G08810.1"/>
    </source>
</evidence>
<keyword evidence="3" id="KW-1185">Reference proteome</keyword>
<dbReference type="AlphaFoldDB" id="A0A0E0NRQ0"/>
<sequence>MSQRGRRHWVDEDRGQRSPAVAASAAPKYAEADDLGIRQIKLLRNQRCAHNFGIASPMRADMEDFCSYLILRHCMFLPISLSPLSGEETVMEGREDKNTTKIRSI</sequence>
<dbReference type="Gramene" id="ORUFI03G08810.1">
    <property type="protein sequence ID" value="ORUFI03G08810.1"/>
    <property type="gene ID" value="ORUFI03G08810"/>
</dbReference>
<organism evidence="2 3">
    <name type="scientific">Oryza rufipogon</name>
    <name type="common">Brownbeard rice</name>
    <name type="synonym">Asian wild rice</name>
    <dbReference type="NCBI Taxonomy" id="4529"/>
    <lineage>
        <taxon>Eukaryota</taxon>
        <taxon>Viridiplantae</taxon>
        <taxon>Streptophyta</taxon>
        <taxon>Embryophyta</taxon>
        <taxon>Tracheophyta</taxon>
        <taxon>Spermatophyta</taxon>
        <taxon>Magnoliopsida</taxon>
        <taxon>Liliopsida</taxon>
        <taxon>Poales</taxon>
        <taxon>Poaceae</taxon>
        <taxon>BOP clade</taxon>
        <taxon>Oryzoideae</taxon>
        <taxon>Oryzeae</taxon>
        <taxon>Oryzinae</taxon>
        <taxon>Oryza</taxon>
    </lineage>
</organism>
<protein>
    <submittedName>
        <fullName evidence="2">Uncharacterized protein</fullName>
    </submittedName>
</protein>
<reference evidence="2" key="2">
    <citation type="submission" date="2015-06" db="UniProtKB">
        <authorList>
            <consortium name="EnsemblPlants"/>
        </authorList>
    </citation>
    <scope>IDENTIFICATION</scope>
</reference>
<proteinExistence type="predicted"/>